<proteinExistence type="predicted"/>
<reference evidence="2" key="2">
    <citation type="submission" date="2020-11" db="EMBL/GenBank/DDBJ databases">
        <authorList>
            <person name="McCartney M.A."/>
            <person name="Auch B."/>
            <person name="Kono T."/>
            <person name="Mallez S."/>
            <person name="Becker A."/>
            <person name="Gohl D.M."/>
            <person name="Silverstein K.A.T."/>
            <person name="Koren S."/>
            <person name="Bechman K.B."/>
            <person name="Herman A."/>
            <person name="Abrahante J.E."/>
            <person name="Garbe J."/>
        </authorList>
    </citation>
    <scope>NUCLEOTIDE SEQUENCE</scope>
    <source>
        <strain evidence="2">Duluth1</strain>
        <tissue evidence="2">Whole animal</tissue>
    </source>
</reference>
<comment type="caution">
    <text evidence="2">The sequence shown here is derived from an EMBL/GenBank/DDBJ whole genome shotgun (WGS) entry which is preliminary data.</text>
</comment>
<evidence type="ECO:0000313" key="2">
    <source>
        <dbReference type="EMBL" id="KAH3730902.1"/>
    </source>
</evidence>
<dbReference type="AlphaFoldDB" id="A0A9D4HRX7"/>
<feature type="region of interest" description="Disordered" evidence="1">
    <location>
        <begin position="86"/>
        <end position="127"/>
    </location>
</feature>
<reference evidence="2" key="1">
    <citation type="journal article" date="2019" name="bioRxiv">
        <title>The Genome of the Zebra Mussel, Dreissena polymorpha: A Resource for Invasive Species Research.</title>
        <authorList>
            <person name="McCartney M.A."/>
            <person name="Auch B."/>
            <person name="Kono T."/>
            <person name="Mallez S."/>
            <person name="Zhang Y."/>
            <person name="Obille A."/>
            <person name="Becker A."/>
            <person name="Abrahante J.E."/>
            <person name="Garbe J."/>
            <person name="Badalamenti J.P."/>
            <person name="Herman A."/>
            <person name="Mangelson H."/>
            <person name="Liachko I."/>
            <person name="Sullivan S."/>
            <person name="Sone E.D."/>
            <person name="Koren S."/>
            <person name="Silverstein K.A.T."/>
            <person name="Beckman K.B."/>
            <person name="Gohl D.M."/>
        </authorList>
    </citation>
    <scope>NUCLEOTIDE SEQUENCE</scope>
    <source>
        <strain evidence="2">Duluth1</strain>
        <tissue evidence="2">Whole animal</tissue>
    </source>
</reference>
<feature type="compositionally biased region" description="Basic residues" evidence="1">
    <location>
        <begin position="1"/>
        <end position="11"/>
    </location>
</feature>
<gene>
    <name evidence="2" type="ORF">DPMN_056901</name>
</gene>
<protein>
    <submittedName>
        <fullName evidence="2">Uncharacterized protein</fullName>
    </submittedName>
</protein>
<sequence>MVRKPYPKSGRKQQLLEQGKSRGSPQQNDIQEKTGKLSNTSIVYDYDTVYTANFLPAYTQPSAAQLAPARFSSLTRMSPYEALARYQDSRGHYSPSSDRGPYSPSSERGGYSSFQIMSSLPLREDVV</sequence>
<name>A0A9D4HRX7_DREPO</name>
<dbReference type="EMBL" id="JAIWYP010000012">
    <property type="protein sequence ID" value="KAH3730902.1"/>
    <property type="molecule type" value="Genomic_DNA"/>
</dbReference>
<dbReference type="Proteomes" id="UP000828390">
    <property type="component" value="Unassembled WGS sequence"/>
</dbReference>
<evidence type="ECO:0000256" key="1">
    <source>
        <dbReference type="SAM" id="MobiDB-lite"/>
    </source>
</evidence>
<feature type="region of interest" description="Disordered" evidence="1">
    <location>
        <begin position="1"/>
        <end position="37"/>
    </location>
</feature>
<keyword evidence="3" id="KW-1185">Reference proteome</keyword>
<organism evidence="2 3">
    <name type="scientific">Dreissena polymorpha</name>
    <name type="common">Zebra mussel</name>
    <name type="synonym">Mytilus polymorpha</name>
    <dbReference type="NCBI Taxonomy" id="45954"/>
    <lineage>
        <taxon>Eukaryota</taxon>
        <taxon>Metazoa</taxon>
        <taxon>Spiralia</taxon>
        <taxon>Lophotrochozoa</taxon>
        <taxon>Mollusca</taxon>
        <taxon>Bivalvia</taxon>
        <taxon>Autobranchia</taxon>
        <taxon>Heteroconchia</taxon>
        <taxon>Euheterodonta</taxon>
        <taxon>Imparidentia</taxon>
        <taxon>Neoheterodontei</taxon>
        <taxon>Myida</taxon>
        <taxon>Dreissenoidea</taxon>
        <taxon>Dreissenidae</taxon>
        <taxon>Dreissena</taxon>
    </lineage>
</organism>
<accession>A0A9D4HRX7</accession>
<evidence type="ECO:0000313" key="3">
    <source>
        <dbReference type="Proteomes" id="UP000828390"/>
    </source>
</evidence>